<reference evidence="13 14" key="1">
    <citation type="journal article" date="2018" name="Nat. Ecol. Evol.">
        <title>Shark genomes provide insights into elasmobranch evolution and the origin of vertebrates.</title>
        <authorList>
            <person name="Hara Y"/>
            <person name="Yamaguchi K"/>
            <person name="Onimaru K"/>
            <person name="Kadota M"/>
            <person name="Koyanagi M"/>
            <person name="Keeley SD"/>
            <person name="Tatsumi K"/>
            <person name="Tanaka K"/>
            <person name="Motone F"/>
            <person name="Kageyama Y"/>
            <person name="Nozu R"/>
            <person name="Adachi N"/>
            <person name="Nishimura O"/>
            <person name="Nakagawa R"/>
            <person name="Tanegashima C"/>
            <person name="Kiyatake I"/>
            <person name="Matsumoto R"/>
            <person name="Murakumo K"/>
            <person name="Nishida K"/>
            <person name="Terakita A"/>
            <person name="Kuratani S"/>
            <person name="Sato K"/>
            <person name="Hyodo S Kuraku.S."/>
        </authorList>
    </citation>
    <scope>NUCLEOTIDE SEQUENCE [LARGE SCALE GENOMIC DNA]</scope>
</reference>
<feature type="compositionally biased region" description="Polar residues" evidence="11">
    <location>
        <begin position="116"/>
        <end position="130"/>
    </location>
</feature>
<feature type="domain" description="Serine/threonine-protein kinase OSR1/WNK CCT" evidence="12">
    <location>
        <begin position="137"/>
        <end position="194"/>
    </location>
</feature>
<dbReference type="STRING" id="75743.A0A401PMQ2"/>
<dbReference type="GO" id="GO:0010820">
    <property type="term" value="P:positive regulation of T cell chemotaxis"/>
    <property type="evidence" value="ECO:0007669"/>
    <property type="project" value="TreeGrafter"/>
</dbReference>
<keyword evidence="4" id="KW-0723">Serine/threonine-protein kinase</keyword>
<evidence type="ECO:0000256" key="6">
    <source>
        <dbReference type="ARBA" id="ARBA00022741"/>
    </source>
</evidence>
<evidence type="ECO:0000256" key="9">
    <source>
        <dbReference type="ARBA" id="ARBA00047899"/>
    </source>
</evidence>
<dbReference type="PANTHER" id="PTHR48012">
    <property type="entry name" value="STERILE20-LIKE KINASE, ISOFORM B-RELATED"/>
    <property type="match status" value="1"/>
</dbReference>
<evidence type="ECO:0000256" key="8">
    <source>
        <dbReference type="ARBA" id="ARBA00022840"/>
    </source>
</evidence>
<keyword evidence="6" id="KW-0547">Nucleotide-binding</keyword>
<dbReference type="OMA" id="LILYLLX"/>
<comment type="catalytic activity">
    <reaction evidence="9">
        <text>L-threonyl-[protein] + ATP = O-phospho-L-threonyl-[protein] + ADP + H(+)</text>
        <dbReference type="Rhea" id="RHEA:46608"/>
        <dbReference type="Rhea" id="RHEA-COMP:11060"/>
        <dbReference type="Rhea" id="RHEA-COMP:11605"/>
        <dbReference type="ChEBI" id="CHEBI:15378"/>
        <dbReference type="ChEBI" id="CHEBI:30013"/>
        <dbReference type="ChEBI" id="CHEBI:30616"/>
        <dbReference type="ChEBI" id="CHEBI:61977"/>
        <dbReference type="ChEBI" id="CHEBI:456216"/>
        <dbReference type="EC" id="2.7.11.1"/>
    </reaction>
</comment>
<protein>
    <recommendedName>
        <fullName evidence="2">non-specific serine/threonine protein kinase</fullName>
        <ecNumber evidence="2">2.7.11.1</ecNumber>
    </recommendedName>
</protein>
<dbReference type="Pfam" id="PF12202">
    <property type="entry name" value="OSR1_C"/>
    <property type="match status" value="1"/>
</dbReference>
<sequence length="229" mass="25756">MVTLQNDPPTLETGVEDKEMVKKYGKSFRKLIALCLQKDPAKRPTAAELLKHKFFQKSKNKDYLMEKLLGQSLSGGQKDTKVRRAQGSSGHLYKTEDGGWEWSDDESGDAYDEQKPTTFKTEQSESPSHLSNEDNSVHLVLRLRNLRRELNDIRFEFTPGRDSAVGVSQELVSAGLVDEFDMMVVANNLQRLVDDPHSNRSLTFGLVSGCEGYSPDETKLIGFAQLSIR</sequence>
<evidence type="ECO:0000256" key="2">
    <source>
        <dbReference type="ARBA" id="ARBA00012513"/>
    </source>
</evidence>
<evidence type="ECO:0000256" key="7">
    <source>
        <dbReference type="ARBA" id="ARBA00022777"/>
    </source>
</evidence>
<keyword evidence="8" id="KW-0067">ATP-binding</keyword>
<dbReference type="FunFam" id="3.10.20.90:FF:000043">
    <property type="entry name" value="serine/threonine-protein kinase OSR1 isoform X1"/>
    <property type="match status" value="1"/>
</dbReference>
<keyword evidence="5" id="KW-0808">Transferase</keyword>
<evidence type="ECO:0000256" key="10">
    <source>
        <dbReference type="ARBA" id="ARBA00048679"/>
    </source>
</evidence>
<evidence type="ECO:0000313" key="13">
    <source>
        <dbReference type="EMBL" id="GCB74420.1"/>
    </source>
</evidence>
<keyword evidence="3" id="KW-0963">Cytoplasm</keyword>
<feature type="region of interest" description="Disordered" evidence="11">
    <location>
        <begin position="74"/>
        <end position="133"/>
    </location>
</feature>
<evidence type="ECO:0000256" key="5">
    <source>
        <dbReference type="ARBA" id="ARBA00022679"/>
    </source>
</evidence>
<gene>
    <name evidence="13" type="ORF">scyTo_0003510</name>
</gene>
<organism evidence="13 14">
    <name type="scientific">Scyliorhinus torazame</name>
    <name type="common">Cloudy catshark</name>
    <name type="synonym">Catulus torazame</name>
    <dbReference type="NCBI Taxonomy" id="75743"/>
    <lineage>
        <taxon>Eukaryota</taxon>
        <taxon>Metazoa</taxon>
        <taxon>Chordata</taxon>
        <taxon>Craniata</taxon>
        <taxon>Vertebrata</taxon>
        <taxon>Chondrichthyes</taxon>
        <taxon>Elasmobranchii</taxon>
        <taxon>Galeomorphii</taxon>
        <taxon>Galeoidea</taxon>
        <taxon>Carcharhiniformes</taxon>
        <taxon>Scyliorhinidae</taxon>
        <taxon>Scyliorhinus</taxon>
    </lineage>
</organism>
<dbReference type="Gene3D" id="1.10.510.10">
    <property type="entry name" value="Transferase(Phosphotransferase) domain 1"/>
    <property type="match status" value="1"/>
</dbReference>
<dbReference type="Gene3D" id="3.10.20.90">
    <property type="entry name" value="Phosphatidylinositol 3-kinase Catalytic Subunit, Chain A, domain 1"/>
    <property type="match status" value="1"/>
</dbReference>
<evidence type="ECO:0000256" key="3">
    <source>
        <dbReference type="ARBA" id="ARBA00022490"/>
    </source>
</evidence>
<evidence type="ECO:0000259" key="12">
    <source>
        <dbReference type="Pfam" id="PF12202"/>
    </source>
</evidence>
<proteinExistence type="predicted"/>
<dbReference type="GO" id="GO:0004674">
    <property type="term" value="F:protein serine/threonine kinase activity"/>
    <property type="evidence" value="ECO:0007669"/>
    <property type="project" value="UniProtKB-KW"/>
</dbReference>
<dbReference type="SUPFAM" id="SSF56112">
    <property type="entry name" value="Protein kinase-like (PK-like)"/>
    <property type="match status" value="1"/>
</dbReference>
<dbReference type="GO" id="GO:0035556">
    <property type="term" value="P:intracellular signal transduction"/>
    <property type="evidence" value="ECO:0007669"/>
    <property type="project" value="TreeGrafter"/>
</dbReference>
<name>A0A401PMQ2_SCYTO</name>
<dbReference type="PANTHER" id="PTHR48012:SF16">
    <property type="entry name" value="NON-SPECIFIC SERINE_THREONINE PROTEIN KINASE"/>
    <property type="match status" value="1"/>
</dbReference>
<evidence type="ECO:0000256" key="4">
    <source>
        <dbReference type="ARBA" id="ARBA00022527"/>
    </source>
</evidence>
<accession>A0A401PMQ2</accession>
<comment type="subcellular location">
    <subcellularLocation>
        <location evidence="1">Cytoplasm</location>
    </subcellularLocation>
</comment>
<dbReference type="InterPro" id="IPR024678">
    <property type="entry name" value="Kinase_OSR1/WNK_CCT"/>
</dbReference>
<evidence type="ECO:0000313" key="14">
    <source>
        <dbReference type="Proteomes" id="UP000288216"/>
    </source>
</evidence>
<dbReference type="AlphaFoldDB" id="A0A401PMQ2"/>
<dbReference type="OrthoDB" id="8693905at2759"/>
<dbReference type="InterPro" id="IPR050629">
    <property type="entry name" value="STE20/SPS1-PAK"/>
</dbReference>
<comment type="caution">
    <text evidence="13">The sequence shown here is derived from an EMBL/GenBank/DDBJ whole genome shotgun (WGS) entry which is preliminary data.</text>
</comment>
<dbReference type="GO" id="GO:0005829">
    <property type="term" value="C:cytosol"/>
    <property type="evidence" value="ECO:0007669"/>
    <property type="project" value="TreeGrafter"/>
</dbReference>
<keyword evidence="7" id="KW-0418">Kinase</keyword>
<dbReference type="InterPro" id="IPR011009">
    <property type="entry name" value="Kinase-like_dom_sf"/>
</dbReference>
<feature type="compositionally biased region" description="Acidic residues" evidence="11">
    <location>
        <begin position="98"/>
        <end position="111"/>
    </location>
</feature>
<comment type="catalytic activity">
    <reaction evidence="10">
        <text>L-seryl-[protein] + ATP = O-phospho-L-seryl-[protein] + ADP + H(+)</text>
        <dbReference type="Rhea" id="RHEA:17989"/>
        <dbReference type="Rhea" id="RHEA-COMP:9863"/>
        <dbReference type="Rhea" id="RHEA-COMP:11604"/>
        <dbReference type="ChEBI" id="CHEBI:15378"/>
        <dbReference type="ChEBI" id="CHEBI:29999"/>
        <dbReference type="ChEBI" id="CHEBI:30616"/>
        <dbReference type="ChEBI" id="CHEBI:83421"/>
        <dbReference type="ChEBI" id="CHEBI:456216"/>
        <dbReference type="EC" id="2.7.11.1"/>
    </reaction>
</comment>
<evidence type="ECO:0000256" key="11">
    <source>
        <dbReference type="SAM" id="MobiDB-lite"/>
    </source>
</evidence>
<dbReference type="EC" id="2.7.11.1" evidence="2"/>
<dbReference type="EMBL" id="BFAA01000964">
    <property type="protein sequence ID" value="GCB74420.1"/>
    <property type="molecule type" value="Genomic_DNA"/>
</dbReference>
<dbReference type="GO" id="GO:0005524">
    <property type="term" value="F:ATP binding"/>
    <property type="evidence" value="ECO:0007669"/>
    <property type="project" value="UniProtKB-KW"/>
</dbReference>
<evidence type="ECO:0000256" key="1">
    <source>
        <dbReference type="ARBA" id="ARBA00004496"/>
    </source>
</evidence>
<keyword evidence="14" id="KW-1185">Reference proteome</keyword>
<dbReference type="Proteomes" id="UP000288216">
    <property type="component" value="Unassembled WGS sequence"/>
</dbReference>